<feature type="signal peptide" evidence="1">
    <location>
        <begin position="1"/>
        <end position="20"/>
    </location>
</feature>
<gene>
    <name evidence="2" type="ORF">LDJ82_08805</name>
</gene>
<comment type="caution">
    <text evidence="2">The sequence shown here is derived from an EMBL/GenBank/DDBJ whole genome shotgun (WGS) entry which is preliminary data.</text>
</comment>
<proteinExistence type="predicted"/>
<keyword evidence="3" id="KW-1185">Reference proteome</keyword>
<keyword evidence="1" id="KW-0732">Signal</keyword>
<dbReference type="EMBL" id="JAIWIY010000001">
    <property type="protein sequence ID" value="MCA2096989.1"/>
    <property type="molecule type" value="Genomic_DNA"/>
</dbReference>
<dbReference type="RefSeq" id="WP_209771392.1">
    <property type="nucleotide sequence ID" value="NZ_JAGGLO010000001.1"/>
</dbReference>
<dbReference type="PROSITE" id="PS51257">
    <property type="entry name" value="PROKAR_LIPOPROTEIN"/>
    <property type="match status" value="1"/>
</dbReference>
<evidence type="ECO:0000256" key="1">
    <source>
        <dbReference type="SAM" id="SignalP"/>
    </source>
</evidence>
<reference evidence="3" key="1">
    <citation type="submission" date="2023-07" db="EMBL/GenBank/DDBJ databases">
        <title>FDA dAtabase for Regulatory Grade micrObial Sequences (FDA-ARGOS): Supporting development and validation of Infectious Disease Dx tests.</title>
        <authorList>
            <person name="Sproer C."/>
            <person name="Gronow S."/>
            <person name="Severitt S."/>
            <person name="Schroder I."/>
            <person name="Tallon L."/>
            <person name="Sadzewicz L."/>
            <person name="Zhao X."/>
            <person name="Boylan J."/>
            <person name="Ott S."/>
            <person name="Bowen H."/>
            <person name="Vavikolanu K."/>
            <person name="Hazen T."/>
            <person name="Aluvathingal J."/>
            <person name="Nadendla S."/>
            <person name="Lowell S."/>
            <person name="Myers T."/>
            <person name="Yan Y."/>
        </authorList>
    </citation>
    <scope>NUCLEOTIDE SEQUENCE [LARGE SCALE GENOMIC DNA]</scope>
    <source>
        <strain evidence="3">FDAARGOS_1538</strain>
    </source>
</reference>
<accession>A0ABS7Z0W9</accession>
<sequence>MIKRNVLLSLFLILSLASCKVDVKNAEDVMLTKEDYELNVLETFDGGDNLDYGAGVYSFKGIRPDDLRLTLSTYENGEISEAFDIELPKIEDKDKLGIAVNSSKIYIYDLSDNKTSLLTKYEFKDKKLTHKMSNGWQWDNGGVIKDGERYPVFASFSNEANSLITPIFHEDEIREWIKNNKEYSGMLLELRLEDSE</sequence>
<feature type="chain" id="PRO_5046033295" description="Lipoprotein" evidence="1">
    <location>
        <begin position="21"/>
        <end position="196"/>
    </location>
</feature>
<evidence type="ECO:0000313" key="3">
    <source>
        <dbReference type="Proteomes" id="UP001198374"/>
    </source>
</evidence>
<organism evidence="2 3">
    <name type="scientific">Anaerococcus degeneri</name>
    <dbReference type="NCBI Taxonomy" id="361500"/>
    <lineage>
        <taxon>Bacteria</taxon>
        <taxon>Bacillati</taxon>
        <taxon>Bacillota</taxon>
        <taxon>Tissierellia</taxon>
        <taxon>Tissierellales</taxon>
        <taxon>Peptoniphilaceae</taxon>
        <taxon>Anaerococcus</taxon>
    </lineage>
</organism>
<evidence type="ECO:0008006" key="4">
    <source>
        <dbReference type="Google" id="ProtNLM"/>
    </source>
</evidence>
<evidence type="ECO:0000313" key="2">
    <source>
        <dbReference type="EMBL" id="MCA2096989.1"/>
    </source>
</evidence>
<dbReference type="Proteomes" id="UP001198374">
    <property type="component" value="Unassembled WGS sequence"/>
</dbReference>
<name>A0ABS7Z0W9_9FIRM</name>
<protein>
    <recommendedName>
        <fullName evidence="4">Lipoprotein</fullName>
    </recommendedName>
</protein>